<evidence type="ECO:0000256" key="1">
    <source>
        <dbReference type="SAM" id="MobiDB-lite"/>
    </source>
</evidence>
<dbReference type="Proteomes" id="UP001472677">
    <property type="component" value="Unassembled WGS sequence"/>
</dbReference>
<keyword evidence="3" id="KW-1185">Reference proteome</keyword>
<evidence type="ECO:0000313" key="2">
    <source>
        <dbReference type="EMBL" id="KAK8547518.1"/>
    </source>
</evidence>
<proteinExistence type="predicted"/>
<name>A0ABR2DV34_9ROSI</name>
<organism evidence="2 3">
    <name type="scientific">Hibiscus sabdariffa</name>
    <name type="common">roselle</name>
    <dbReference type="NCBI Taxonomy" id="183260"/>
    <lineage>
        <taxon>Eukaryota</taxon>
        <taxon>Viridiplantae</taxon>
        <taxon>Streptophyta</taxon>
        <taxon>Embryophyta</taxon>
        <taxon>Tracheophyta</taxon>
        <taxon>Spermatophyta</taxon>
        <taxon>Magnoliopsida</taxon>
        <taxon>eudicotyledons</taxon>
        <taxon>Gunneridae</taxon>
        <taxon>Pentapetalae</taxon>
        <taxon>rosids</taxon>
        <taxon>malvids</taxon>
        <taxon>Malvales</taxon>
        <taxon>Malvaceae</taxon>
        <taxon>Malvoideae</taxon>
        <taxon>Hibiscus</taxon>
    </lineage>
</organism>
<reference evidence="2 3" key="1">
    <citation type="journal article" date="2024" name="G3 (Bethesda)">
        <title>Genome assembly of Hibiscus sabdariffa L. provides insights into metabolisms of medicinal natural products.</title>
        <authorList>
            <person name="Kim T."/>
        </authorList>
    </citation>
    <scope>NUCLEOTIDE SEQUENCE [LARGE SCALE GENOMIC DNA]</scope>
    <source>
        <strain evidence="2">TK-2024</strain>
        <tissue evidence="2">Old leaves</tissue>
    </source>
</reference>
<protein>
    <submittedName>
        <fullName evidence="2">Uncharacterized protein</fullName>
    </submittedName>
</protein>
<gene>
    <name evidence="2" type="ORF">V6N12_031655</name>
</gene>
<feature type="region of interest" description="Disordered" evidence="1">
    <location>
        <begin position="47"/>
        <end position="98"/>
    </location>
</feature>
<dbReference type="EMBL" id="JBBPBM010000022">
    <property type="protein sequence ID" value="KAK8547518.1"/>
    <property type="molecule type" value="Genomic_DNA"/>
</dbReference>
<sequence>MTTTVAAANDMGGLTRDRRSSSSIEIPNHWYAFDSLAKDVDDEVMGRMGTDNDDDMLGKALEGKRKESNGGKKGGNQFAAAALDELDGEASEEKRRKK</sequence>
<feature type="region of interest" description="Disordered" evidence="1">
    <location>
        <begin position="1"/>
        <end position="22"/>
    </location>
</feature>
<feature type="compositionally biased region" description="Basic and acidic residues" evidence="1">
    <location>
        <begin position="61"/>
        <end position="70"/>
    </location>
</feature>
<accession>A0ABR2DV34</accession>
<comment type="caution">
    <text evidence="2">The sequence shown here is derived from an EMBL/GenBank/DDBJ whole genome shotgun (WGS) entry which is preliminary data.</text>
</comment>
<evidence type="ECO:0000313" key="3">
    <source>
        <dbReference type="Proteomes" id="UP001472677"/>
    </source>
</evidence>